<dbReference type="Pfam" id="PF01575">
    <property type="entry name" value="MaoC_dehydratas"/>
    <property type="match status" value="1"/>
</dbReference>
<keyword evidence="4" id="KW-1185">Reference proteome</keyword>
<dbReference type="EMBL" id="JAAIKT010000063">
    <property type="protein sequence ID" value="NEW75612.1"/>
    <property type="molecule type" value="Genomic_DNA"/>
</dbReference>
<dbReference type="RefSeq" id="WP_164434112.1">
    <property type="nucleotide sequence ID" value="NZ_JAAIKT010000063.1"/>
</dbReference>
<proteinExistence type="inferred from homology"/>
<dbReference type="SUPFAM" id="SSF54637">
    <property type="entry name" value="Thioesterase/thiol ester dehydrase-isomerase"/>
    <property type="match status" value="1"/>
</dbReference>
<evidence type="ECO:0000313" key="4">
    <source>
        <dbReference type="Proteomes" id="UP000476310"/>
    </source>
</evidence>
<accession>A0A6G4AQT2</accession>
<dbReference type="InterPro" id="IPR002539">
    <property type="entry name" value="MaoC-like_dom"/>
</dbReference>
<dbReference type="InterPro" id="IPR039375">
    <property type="entry name" value="NodN-like"/>
</dbReference>
<dbReference type="AlphaFoldDB" id="A0A6G4AQT2"/>
<sequence length="153" mass="16716">MAEPRIFTSPDELRSAVGEELGPSDWLEIDQKRIDLFADATGDHQWIHVDPEKAAAGPFGTTIAHGYLTLSLLPLFTPQLLRVEGVRMGINYGVNKVRFPSPVPVGSRLRATGRIVEAAEVKDGLQMTLTVTLEREGADKPACVAESVVRFYG</sequence>
<dbReference type="PANTHER" id="PTHR42993">
    <property type="entry name" value="MAOC-LIKE DEHYDRATASE DOMAIN-CONTAINING PROTEIN"/>
    <property type="match status" value="1"/>
</dbReference>
<dbReference type="InterPro" id="IPR029069">
    <property type="entry name" value="HotDog_dom_sf"/>
</dbReference>
<feature type="domain" description="MaoC-like" evidence="2">
    <location>
        <begin position="15"/>
        <end position="133"/>
    </location>
</feature>
<evidence type="ECO:0000256" key="1">
    <source>
        <dbReference type="ARBA" id="ARBA00005254"/>
    </source>
</evidence>
<dbReference type="Gene3D" id="3.10.129.10">
    <property type="entry name" value="Hotdog Thioesterase"/>
    <property type="match status" value="1"/>
</dbReference>
<reference evidence="3" key="1">
    <citation type="submission" date="2020-02" db="EMBL/GenBank/DDBJ databases">
        <title>A new Streptomyces sp. for controlling soil-borne diseases.</title>
        <authorList>
            <person name="Li X."/>
            <person name="Tian Y."/>
            <person name="Gao K."/>
        </authorList>
    </citation>
    <scope>NUCLEOTIDE SEQUENCE [LARGE SCALE GENOMIC DNA]</scope>
    <source>
        <strain evidence="3">0250</strain>
    </source>
</reference>
<name>A0A6G4AQT2_9ACTN</name>
<evidence type="ECO:0000313" key="3">
    <source>
        <dbReference type="EMBL" id="NEW75612.1"/>
    </source>
</evidence>
<dbReference type="PANTHER" id="PTHR42993:SF1">
    <property type="entry name" value="MAOC-LIKE DEHYDRATASE DOMAIN-CONTAINING PROTEIN"/>
    <property type="match status" value="1"/>
</dbReference>
<dbReference type="CDD" id="cd03450">
    <property type="entry name" value="NodN"/>
    <property type="match status" value="1"/>
</dbReference>
<evidence type="ECO:0000259" key="2">
    <source>
        <dbReference type="Pfam" id="PF01575"/>
    </source>
</evidence>
<gene>
    <name evidence="3" type="ORF">G4H13_35995</name>
</gene>
<organism evidence="3 4">
    <name type="scientific">Streptomyces rhizosphaericus</name>
    <dbReference type="NCBI Taxonomy" id="114699"/>
    <lineage>
        <taxon>Bacteria</taxon>
        <taxon>Bacillati</taxon>
        <taxon>Actinomycetota</taxon>
        <taxon>Actinomycetes</taxon>
        <taxon>Kitasatosporales</taxon>
        <taxon>Streptomycetaceae</taxon>
        <taxon>Streptomyces</taxon>
        <taxon>Streptomyces violaceusniger group</taxon>
    </lineage>
</organism>
<dbReference type="Proteomes" id="UP000476310">
    <property type="component" value="Unassembled WGS sequence"/>
</dbReference>
<comment type="caution">
    <text evidence="3">The sequence shown here is derived from an EMBL/GenBank/DDBJ whole genome shotgun (WGS) entry which is preliminary data.</text>
</comment>
<comment type="similarity">
    <text evidence="1">Belongs to the enoyl-CoA hydratase/isomerase family.</text>
</comment>
<protein>
    <submittedName>
        <fullName evidence="3">MaoC family dehydratase</fullName>
    </submittedName>
</protein>